<sequence>MTQKHIQVGWESYQSMVIPKDASDTQIRETRQAFYAGAALLWQSLMLFLDNDAEPTTDDMQRMEDLQVEIDAYGQQLDRDLLKLPTH</sequence>
<dbReference type="AlphaFoldDB" id="A0A0F9HDC4"/>
<proteinExistence type="predicted"/>
<accession>A0A0F9HDC4</accession>
<comment type="caution">
    <text evidence="1">The sequence shown here is derived from an EMBL/GenBank/DDBJ whole genome shotgun (WGS) entry which is preliminary data.</text>
</comment>
<evidence type="ECO:0000313" key="1">
    <source>
        <dbReference type="EMBL" id="KKM01142.1"/>
    </source>
</evidence>
<gene>
    <name evidence="1" type="ORF">LCGC14_1797330</name>
</gene>
<protein>
    <submittedName>
        <fullName evidence="1">Uncharacterized protein</fullName>
    </submittedName>
</protein>
<organism evidence="1">
    <name type="scientific">marine sediment metagenome</name>
    <dbReference type="NCBI Taxonomy" id="412755"/>
    <lineage>
        <taxon>unclassified sequences</taxon>
        <taxon>metagenomes</taxon>
        <taxon>ecological metagenomes</taxon>
    </lineage>
</organism>
<dbReference type="EMBL" id="LAZR01017263">
    <property type="protein sequence ID" value="KKM01142.1"/>
    <property type="molecule type" value="Genomic_DNA"/>
</dbReference>
<reference evidence="1" key="1">
    <citation type="journal article" date="2015" name="Nature">
        <title>Complex archaea that bridge the gap between prokaryotes and eukaryotes.</title>
        <authorList>
            <person name="Spang A."/>
            <person name="Saw J.H."/>
            <person name="Jorgensen S.L."/>
            <person name="Zaremba-Niedzwiedzka K."/>
            <person name="Martijn J."/>
            <person name="Lind A.E."/>
            <person name="van Eijk R."/>
            <person name="Schleper C."/>
            <person name="Guy L."/>
            <person name="Ettema T.J."/>
        </authorList>
    </citation>
    <scope>NUCLEOTIDE SEQUENCE</scope>
</reference>
<name>A0A0F9HDC4_9ZZZZ</name>